<gene>
    <name evidence="8" type="ORF">J4Q44_G00060280</name>
</gene>
<dbReference type="SUPFAM" id="SSF47986">
    <property type="entry name" value="DEATH domain"/>
    <property type="match status" value="1"/>
</dbReference>
<feature type="compositionally biased region" description="Basic and acidic residues" evidence="6">
    <location>
        <begin position="344"/>
        <end position="353"/>
    </location>
</feature>
<dbReference type="FunFam" id="1.10.533.10:FF:000013">
    <property type="entry name" value="Apoptosis-associated speck-like protein containing a CARD"/>
    <property type="match status" value="1"/>
</dbReference>
<evidence type="ECO:0000313" key="8">
    <source>
        <dbReference type="EMBL" id="KAK6323689.1"/>
    </source>
</evidence>
<evidence type="ECO:0000256" key="3">
    <source>
        <dbReference type="ARBA" id="ARBA00022588"/>
    </source>
</evidence>
<evidence type="ECO:0000256" key="4">
    <source>
        <dbReference type="ARBA" id="ARBA00022859"/>
    </source>
</evidence>
<comment type="subcellular location">
    <subcellularLocation>
        <location evidence="1">Cytoplasm</location>
        <location evidence="1">Cytosol</location>
    </subcellularLocation>
</comment>
<dbReference type="AlphaFoldDB" id="A0AAN8R505"/>
<dbReference type="Proteomes" id="UP001356427">
    <property type="component" value="Unassembled WGS sequence"/>
</dbReference>
<feature type="region of interest" description="Disordered" evidence="6">
    <location>
        <begin position="344"/>
        <end position="368"/>
    </location>
</feature>
<protein>
    <recommendedName>
        <fullName evidence="7">CARD domain-containing protein</fullName>
    </recommendedName>
</protein>
<dbReference type="CDD" id="cd08330">
    <property type="entry name" value="CARD_ASC_NALP1"/>
    <property type="match status" value="1"/>
</dbReference>
<keyword evidence="9" id="KW-1185">Reference proteome</keyword>
<feature type="domain" description="CARD" evidence="7">
    <location>
        <begin position="14"/>
        <end position="97"/>
    </location>
</feature>
<dbReference type="InterPro" id="IPR001315">
    <property type="entry name" value="CARD"/>
</dbReference>
<dbReference type="PROSITE" id="PS50209">
    <property type="entry name" value="CARD"/>
    <property type="match status" value="1"/>
</dbReference>
<evidence type="ECO:0000256" key="2">
    <source>
        <dbReference type="ARBA" id="ARBA00022490"/>
    </source>
</evidence>
<dbReference type="PANTHER" id="PTHR46985">
    <property type="entry name" value="NACHT, LRR AND PYD DOMAINS-CONTAINING PROTEIN 1"/>
    <property type="match status" value="1"/>
</dbReference>
<evidence type="ECO:0000256" key="6">
    <source>
        <dbReference type="SAM" id="MobiDB-lite"/>
    </source>
</evidence>
<evidence type="ECO:0000256" key="5">
    <source>
        <dbReference type="ARBA" id="ARBA00023198"/>
    </source>
</evidence>
<dbReference type="PANTHER" id="PTHR46985:SF2">
    <property type="entry name" value="APOPTOSIS-ASSOCIATED SPECK-LIKE PROTEIN CONTAINING A CARD"/>
    <property type="match status" value="1"/>
</dbReference>
<keyword evidence="2" id="KW-0963">Cytoplasm</keyword>
<reference evidence="8 9" key="1">
    <citation type="submission" date="2021-04" db="EMBL/GenBank/DDBJ databases">
        <authorList>
            <person name="De Guttry C."/>
            <person name="Zahm M."/>
            <person name="Klopp C."/>
            <person name="Cabau C."/>
            <person name="Louis A."/>
            <person name="Berthelot C."/>
            <person name="Parey E."/>
            <person name="Roest Crollius H."/>
            <person name="Montfort J."/>
            <person name="Robinson-Rechavi M."/>
            <person name="Bucao C."/>
            <person name="Bouchez O."/>
            <person name="Gislard M."/>
            <person name="Lluch J."/>
            <person name="Milhes M."/>
            <person name="Lampietro C."/>
            <person name="Lopez Roques C."/>
            <person name="Donnadieu C."/>
            <person name="Braasch I."/>
            <person name="Desvignes T."/>
            <person name="Postlethwait J."/>
            <person name="Bobe J."/>
            <person name="Wedekind C."/>
            <person name="Guiguen Y."/>
        </authorList>
    </citation>
    <scope>NUCLEOTIDE SEQUENCE [LARGE SCALE GENOMIC DNA]</scope>
    <source>
        <strain evidence="8">Cs_M1</strain>
        <tissue evidence="8">Blood</tissue>
    </source>
</reference>
<proteinExistence type="predicted"/>
<dbReference type="Pfam" id="PF00619">
    <property type="entry name" value="CARD"/>
    <property type="match status" value="1"/>
</dbReference>
<dbReference type="Gene3D" id="1.10.533.10">
    <property type="entry name" value="Death Domain, Fas"/>
    <property type="match status" value="1"/>
</dbReference>
<dbReference type="GO" id="GO:0005829">
    <property type="term" value="C:cytosol"/>
    <property type="evidence" value="ECO:0007669"/>
    <property type="project" value="UniProtKB-SubCell"/>
</dbReference>
<dbReference type="GO" id="GO:0045087">
    <property type="term" value="P:innate immune response"/>
    <property type="evidence" value="ECO:0007669"/>
    <property type="project" value="UniProtKB-KW"/>
</dbReference>
<dbReference type="GO" id="GO:0042981">
    <property type="term" value="P:regulation of apoptotic process"/>
    <property type="evidence" value="ECO:0007669"/>
    <property type="project" value="InterPro"/>
</dbReference>
<evidence type="ECO:0000259" key="7">
    <source>
        <dbReference type="PROSITE" id="PS50209"/>
    </source>
</evidence>
<evidence type="ECO:0000256" key="1">
    <source>
        <dbReference type="ARBA" id="ARBA00004514"/>
    </source>
</evidence>
<keyword evidence="4" id="KW-0391">Immunity</keyword>
<name>A0AAN8R505_9TELE</name>
<accession>A0AAN8R505</accession>
<dbReference type="GO" id="GO:0006954">
    <property type="term" value="P:inflammatory response"/>
    <property type="evidence" value="ECO:0007669"/>
    <property type="project" value="UniProtKB-KW"/>
</dbReference>
<organism evidence="8 9">
    <name type="scientific">Coregonus suidteri</name>
    <dbReference type="NCBI Taxonomy" id="861788"/>
    <lineage>
        <taxon>Eukaryota</taxon>
        <taxon>Metazoa</taxon>
        <taxon>Chordata</taxon>
        <taxon>Craniata</taxon>
        <taxon>Vertebrata</taxon>
        <taxon>Euteleostomi</taxon>
        <taxon>Actinopterygii</taxon>
        <taxon>Neopterygii</taxon>
        <taxon>Teleostei</taxon>
        <taxon>Protacanthopterygii</taxon>
        <taxon>Salmoniformes</taxon>
        <taxon>Salmonidae</taxon>
        <taxon>Coregoninae</taxon>
        <taxon>Coregonus</taxon>
    </lineage>
</organism>
<dbReference type="EMBL" id="JAGTTL010000004">
    <property type="protein sequence ID" value="KAK6323689.1"/>
    <property type="molecule type" value="Genomic_DNA"/>
</dbReference>
<dbReference type="InterPro" id="IPR051249">
    <property type="entry name" value="NLRP_Inflammasome"/>
</dbReference>
<dbReference type="InterPro" id="IPR011029">
    <property type="entry name" value="DEATH-like_dom_sf"/>
</dbReference>
<keyword evidence="5" id="KW-0395">Inflammatory response</keyword>
<evidence type="ECO:0000313" key="9">
    <source>
        <dbReference type="Proteomes" id="UP001356427"/>
    </source>
</evidence>
<sequence length="388" mass="42746">MDGDQDEITQGAAFVDKHRCELIMRINMVMPIADYLLDKGMIQEEAYNKIHKEKTSQDQMRDLYDCCRSGGAKVKAAFYKCLKKYQPHLVQELEEEYNVGKTSSSPTTAAPTNVTSTSQCNDETVALAPAALHVEEKTLSSIPAPTASVNSTNIGQDHGNKTTIETRPTTSLISSFNAPACASRAQMKTTEKIPTSITSMKRRPEIDIDQMLGGDLHKKHQDFMTNSNLSTLRGRGLSGSHTFLSTDPIDLNGRPEIGIDQMLGGDLHSNLSTLRGRGLSRSHNVLSTDPIDSLLNQTTRNRVMEHQSLMTSNIFHDTETHCLRLRLVTLSPLLKVMTPKVEHVGSLGEDHQGSGDSGRLGPRDEGQVVSTWEGLRVIQGRRRAAPQN</sequence>
<keyword evidence="3" id="KW-0399">Innate immunity</keyword>
<comment type="caution">
    <text evidence="8">The sequence shown here is derived from an EMBL/GenBank/DDBJ whole genome shotgun (WGS) entry which is preliminary data.</text>
</comment>
<feature type="region of interest" description="Disordered" evidence="6">
    <location>
        <begin position="144"/>
        <end position="164"/>
    </location>
</feature>
<dbReference type="InterPro" id="IPR033516">
    <property type="entry name" value="CARD8/ASC/NALP1_CARD"/>
</dbReference>